<dbReference type="EMBL" id="KN838558">
    <property type="protein sequence ID" value="KIK05658.1"/>
    <property type="molecule type" value="Genomic_DNA"/>
</dbReference>
<gene>
    <name evidence="1" type="ORF">K443DRAFT_334961</name>
</gene>
<accession>A0A0C9YC00</accession>
<sequence length="101" mass="11587">MRQRLSRRTKNDGYFAVLVDKVRQHKSSLFSIFVPSGLESVGKAKRRIRLQVCSSIIVERVAASRTPKEAKPYISRRGRDCLEVFTYIPQVRHRDIGPATT</sequence>
<keyword evidence="2" id="KW-1185">Reference proteome</keyword>
<reference evidence="2" key="2">
    <citation type="submission" date="2015-01" db="EMBL/GenBank/DDBJ databases">
        <title>Evolutionary Origins and Diversification of the Mycorrhizal Mutualists.</title>
        <authorList>
            <consortium name="DOE Joint Genome Institute"/>
            <consortium name="Mycorrhizal Genomics Consortium"/>
            <person name="Kohler A."/>
            <person name="Kuo A."/>
            <person name="Nagy L.G."/>
            <person name="Floudas D."/>
            <person name="Copeland A."/>
            <person name="Barry K.W."/>
            <person name="Cichocki N."/>
            <person name="Veneault-Fourrey C."/>
            <person name="LaButti K."/>
            <person name="Lindquist E.A."/>
            <person name="Lipzen A."/>
            <person name="Lundell T."/>
            <person name="Morin E."/>
            <person name="Murat C."/>
            <person name="Riley R."/>
            <person name="Ohm R."/>
            <person name="Sun H."/>
            <person name="Tunlid A."/>
            <person name="Henrissat B."/>
            <person name="Grigoriev I.V."/>
            <person name="Hibbett D.S."/>
            <person name="Martin F."/>
        </authorList>
    </citation>
    <scope>NUCLEOTIDE SEQUENCE [LARGE SCALE GENOMIC DNA]</scope>
    <source>
        <strain evidence="2">LaAM-08-1</strain>
    </source>
</reference>
<dbReference type="HOGENOM" id="CLU_2292147_0_0_1"/>
<name>A0A0C9YC00_9AGAR</name>
<dbReference type="AlphaFoldDB" id="A0A0C9YC00"/>
<evidence type="ECO:0000313" key="1">
    <source>
        <dbReference type="EMBL" id="KIK05658.1"/>
    </source>
</evidence>
<protein>
    <submittedName>
        <fullName evidence="1">Uncharacterized protein</fullName>
    </submittedName>
</protein>
<proteinExistence type="predicted"/>
<reference evidence="1 2" key="1">
    <citation type="submission" date="2014-04" db="EMBL/GenBank/DDBJ databases">
        <authorList>
            <consortium name="DOE Joint Genome Institute"/>
            <person name="Kuo A."/>
            <person name="Kohler A."/>
            <person name="Nagy L.G."/>
            <person name="Floudas D."/>
            <person name="Copeland A."/>
            <person name="Barry K.W."/>
            <person name="Cichocki N."/>
            <person name="Veneault-Fourrey C."/>
            <person name="LaButti K."/>
            <person name="Lindquist E.A."/>
            <person name="Lipzen A."/>
            <person name="Lundell T."/>
            <person name="Morin E."/>
            <person name="Murat C."/>
            <person name="Sun H."/>
            <person name="Tunlid A."/>
            <person name="Henrissat B."/>
            <person name="Grigoriev I.V."/>
            <person name="Hibbett D.S."/>
            <person name="Martin F."/>
            <person name="Nordberg H.P."/>
            <person name="Cantor M.N."/>
            <person name="Hua S.X."/>
        </authorList>
    </citation>
    <scope>NUCLEOTIDE SEQUENCE [LARGE SCALE GENOMIC DNA]</scope>
    <source>
        <strain evidence="1 2">LaAM-08-1</strain>
    </source>
</reference>
<dbReference type="Proteomes" id="UP000054477">
    <property type="component" value="Unassembled WGS sequence"/>
</dbReference>
<evidence type="ECO:0000313" key="2">
    <source>
        <dbReference type="Proteomes" id="UP000054477"/>
    </source>
</evidence>
<organism evidence="1 2">
    <name type="scientific">Laccaria amethystina LaAM-08-1</name>
    <dbReference type="NCBI Taxonomy" id="1095629"/>
    <lineage>
        <taxon>Eukaryota</taxon>
        <taxon>Fungi</taxon>
        <taxon>Dikarya</taxon>
        <taxon>Basidiomycota</taxon>
        <taxon>Agaricomycotina</taxon>
        <taxon>Agaricomycetes</taxon>
        <taxon>Agaricomycetidae</taxon>
        <taxon>Agaricales</taxon>
        <taxon>Agaricineae</taxon>
        <taxon>Hydnangiaceae</taxon>
        <taxon>Laccaria</taxon>
    </lineage>
</organism>